<comment type="catalytic activity">
    <reaction evidence="5">
        <text>L-aspartate + L-glutamine + ATP + H2O = L-asparagine + L-glutamate + AMP + diphosphate + H(+)</text>
        <dbReference type="Rhea" id="RHEA:12228"/>
        <dbReference type="ChEBI" id="CHEBI:15377"/>
        <dbReference type="ChEBI" id="CHEBI:15378"/>
        <dbReference type="ChEBI" id="CHEBI:29985"/>
        <dbReference type="ChEBI" id="CHEBI:29991"/>
        <dbReference type="ChEBI" id="CHEBI:30616"/>
        <dbReference type="ChEBI" id="CHEBI:33019"/>
        <dbReference type="ChEBI" id="CHEBI:58048"/>
        <dbReference type="ChEBI" id="CHEBI:58359"/>
        <dbReference type="ChEBI" id="CHEBI:456215"/>
        <dbReference type="EC" id="6.3.5.4"/>
    </reaction>
</comment>
<dbReference type="EC" id="6.3.5.4" evidence="5"/>
<comment type="caution">
    <text evidence="8">The sequence shown here is derived from an EMBL/GenBank/DDBJ whole genome shotgun (WGS) entry which is preliminary data.</text>
</comment>
<dbReference type="InterPro" id="IPR001962">
    <property type="entry name" value="Asn_synthase"/>
</dbReference>
<keyword evidence="3 5" id="KW-0067">ATP-binding</keyword>
<sequence length="597" mass="66240">MAVVDKQQVEPTVFERLFDRLSYRGHDGEGATHVGTASIGCHQFNTGSRPHASQPVSEGGIYVAFDGRIDNREQLLARLGQEPSKPRPDSRLVLDAYTKWGTEFPEQIRGPFATVLWDSNRRRSVAARDRTGIRHIYYAATDDLFVAGSEARAIAAHSSVADEPNRHLIREFLDSRLETAGESFYRDIARLEPGTVVTWDPDGLSVDRYWRPPYGCAPDANISDHGRQLEQLLRSAIGNRLEVVGNAAVMMSGGLDSTLIGSLVTEESARRETGRAEAFVVTFDGISAIDERTSASAVSTDGVSTTFLDGADIWPLKRDFRALVGTPCRDSSLELFDTVTAKARADGFEGVFTGVGGNLFDGNRLAYTDLLCEGHVADFVREAWRDDLSVLKAGLLYGLLPAATSQSVTLRELNYRDPPIGVDRDDERPPAARREPKTVSRALSFVNCSLRYQLTDPYMDFVSDSIRRIALANGTELFHPFLDSRIIAFLFRLGPGSRFHNGRHKRLVRQAARGIVPESVREQPVHANAYSSFLRRGIQEEASTLQAALSNGTLVEESYLEKDQLERLHAELPVPDGVESQERLWRAATTARWLDEF</sequence>
<dbReference type="SUPFAM" id="SSF56235">
    <property type="entry name" value="N-terminal nucleophile aminohydrolases (Ntn hydrolases)"/>
    <property type="match status" value="1"/>
</dbReference>
<dbReference type="PANTHER" id="PTHR43284">
    <property type="entry name" value="ASPARAGINE SYNTHETASE (GLUTAMINE-HYDROLYZING)"/>
    <property type="match status" value="1"/>
</dbReference>
<dbReference type="GO" id="GO:0006529">
    <property type="term" value="P:asparagine biosynthetic process"/>
    <property type="evidence" value="ECO:0007669"/>
    <property type="project" value="InterPro"/>
</dbReference>
<keyword evidence="2 5" id="KW-0547">Nucleotide-binding</keyword>
<reference evidence="8" key="1">
    <citation type="submission" date="2021-06" db="EMBL/GenBank/DDBJ databases">
        <title>Halomicroarcula sp. F24A a new haloarchaeum isolated from saline soil.</title>
        <authorList>
            <person name="Duran-Viseras A."/>
            <person name="Sanchez-Porro C."/>
            <person name="Ventosa A."/>
        </authorList>
    </citation>
    <scope>NUCLEOTIDE SEQUENCE</scope>
    <source>
        <strain evidence="8">F24A</strain>
    </source>
</reference>
<dbReference type="InterPro" id="IPR033738">
    <property type="entry name" value="AsnB_N"/>
</dbReference>
<evidence type="ECO:0000256" key="3">
    <source>
        <dbReference type="ARBA" id="ARBA00022840"/>
    </source>
</evidence>
<dbReference type="SUPFAM" id="SSF52402">
    <property type="entry name" value="Adenine nucleotide alpha hydrolases-like"/>
    <property type="match status" value="1"/>
</dbReference>
<dbReference type="InterPro" id="IPR029055">
    <property type="entry name" value="Ntn_hydrolases_N"/>
</dbReference>
<dbReference type="InterPro" id="IPR017932">
    <property type="entry name" value="GATase_2_dom"/>
</dbReference>
<dbReference type="Gene3D" id="3.40.50.620">
    <property type="entry name" value="HUPs"/>
    <property type="match status" value="2"/>
</dbReference>
<dbReference type="EMBL" id="RKLQ01000007">
    <property type="protein sequence ID" value="MBX0306019.1"/>
    <property type="molecule type" value="Genomic_DNA"/>
</dbReference>
<protein>
    <recommendedName>
        <fullName evidence="5">Putative asparagine synthetase [glutamine-hydrolyzing]</fullName>
        <ecNumber evidence="5">6.3.5.4</ecNumber>
    </recommendedName>
</protein>
<evidence type="ECO:0000256" key="2">
    <source>
        <dbReference type="ARBA" id="ARBA00022741"/>
    </source>
</evidence>
<proteinExistence type="inferred from homology"/>
<gene>
    <name evidence="8" type="ORF">EGD98_20440</name>
</gene>
<dbReference type="PANTHER" id="PTHR43284:SF1">
    <property type="entry name" value="ASPARAGINE SYNTHETASE"/>
    <property type="match status" value="1"/>
</dbReference>
<dbReference type="AlphaFoldDB" id="A0A8J7YNJ0"/>
<evidence type="ECO:0000256" key="1">
    <source>
        <dbReference type="ARBA" id="ARBA00005752"/>
    </source>
</evidence>
<keyword evidence="4" id="KW-0315">Glutamine amidotransferase</keyword>
<dbReference type="CDD" id="cd00712">
    <property type="entry name" value="AsnB"/>
    <property type="match status" value="1"/>
</dbReference>
<feature type="binding site" evidence="6">
    <location>
        <position position="281"/>
    </location>
    <ligand>
        <name>ATP</name>
        <dbReference type="ChEBI" id="CHEBI:30616"/>
    </ligand>
</feature>
<comment type="similarity">
    <text evidence="1">Belongs to the asparagine synthetase family.</text>
</comment>
<dbReference type="Proteomes" id="UP000783863">
    <property type="component" value="Unassembled WGS sequence"/>
</dbReference>
<dbReference type="InterPro" id="IPR006426">
    <property type="entry name" value="Asn_synth_AEB"/>
</dbReference>
<evidence type="ECO:0000313" key="8">
    <source>
        <dbReference type="EMBL" id="MBX0306019.1"/>
    </source>
</evidence>
<keyword evidence="9" id="KW-1185">Reference proteome</keyword>
<dbReference type="GO" id="GO:0005524">
    <property type="term" value="F:ATP binding"/>
    <property type="evidence" value="ECO:0007669"/>
    <property type="project" value="UniProtKB-KW"/>
</dbReference>
<evidence type="ECO:0000256" key="4">
    <source>
        <dbReference type="ARBA" id="ARBA00022962"/>
    </source>
</evidence>
<dbReference type="GO" id="GO:0004066">
    <property type="term" value="F:asparagine synthase (glutamine-hydrolyzing) activity"/>
    <property type="evidence" value="ECO:0007669"/>
    <property type="project" value="UniProtKB-EC"/>
</dbReference>
<dbReference type="PROSITE" id="PS51278">
    <property type="entry name" value="GATASE_TYPE_2"/>
    <property type="match status" value="1"/>
</dbReference>
<organism evidence="8 9">
    <name type="scientific">Haloarcula salinisoli</name>
    <dbReference type="NCBI Taxonomy" id="2487746"/>
    <lineage>
        <taxon>Archaea</taxon>
        <taxon>Methanobacteriati</taxon>
        <taxon>Methanobacteriota</taxon>
        <taxon>Stenosarchaea group</taxon>
        <taxon>Halobacteria</taxon>
        <taxon>Halobacteriales</taxon>
        <taxon>Haloarculaceae</taxon>
        <taxon>Haloarcula</taxon>
    </lineage>
</organism>
<dbReference type="PIRSF" id="PIRSF001589">
    <property type="entry name" value="Asn_synthetase_glu-h"/>
    <property type="match status" value="1"/>
</dbReference>
<dbReference type="Pfam" id="PF13537">
    <property type="entry name" value="GATase_7"/>
    <property type="match status" value="1"/>
</dbReference>
<evidence type="ECO:0000259" key="7">
    <source>
        <dbReference type="PROSITE" id="PS51278"/>
    </source>
</evidence>
<dbReference type="RefSeq" id="WP_220590214.1">
    <property type="nucleotide sequence ID" value="NZ_RKLQ01000007.1"/>
</dbReference>
<dbReference type="Gene3D" id="3.60.20.10">
    <property type="entry name" value="Glutamine Phosphoribosylpyrophosphate, subunit 1, domain 1"/>
    <property type="match status" value="1"/>
</dbReference>
<evidence type="ECO:0000256" key="5">
    <source>
        <dbReference type="PIRNR" id="PIRNR001589"/>
    </source>
</evidence>
<feature type="binding site" evidence="6">
    <location>
        <position position="89"/>
    </location>
    <ligand>
        <name>L-glutamine</name>
        <dbReference type="ChEBI" id="CHEBI:58359"/>
    </ligand>
</feature>
<dbReference type="InterPro" id="IPR051786">
    <property type="entry name" value="ASN_synthetase/amidase"/>
</dbReference>
<dbReference type="Pfam" id="PF00733">
    <property type="entry name" value="Asn_synthase"/>
    <property type="match status" value="1"/>
</dbReference>
<evidence type="ECO:0000256" key="6">
    <source>
        <dbReference type="PIRSR" id="PIRSR001589-2"/>
    </source>
</evidence>
<feature type="domain" description="Glutamine amidotransferase type-2" evidence="7">
    <location>
        <begin position="1"/>
        <end position="202"/>
    </location>
</feature>
<evidence type="ECO:0000313" key="9">
    <source>
        <dbReference type="Proteomes" id="UP000783863"/>
    </source>
</evidence>
<dbReference type="InterPro" id="IPR014729">
    <property type="entry name" value="Rossmann-like_a/b/a_fold"/>
</dbReference>
<name>A0A8J7YNJ0_9EURY</name>
<dbReference type="GO" id="GO:0005829">
    <property type="term" value="C:cytosol"/>
    <property type="evidence" value="ECO:0007669"/>
    <property type="project" value="TreeGrafter"/>
</dbReference>
<accession>A0A8J7YNJ0</accession>